<evidence type="ECO:0000313" key="2">
    <source>
        <dbReference type="Proteomes" id="UP000299102"/>
    </source>
</evidence>
<keyword evidence="2" id="KW-1185">Reference proteome</keyword>
<evidence type="ECO:0000313" key="1">
    <source>
        <dbReference type="EMBL" id="GBP84528.1"/>
    </source>
</evidence>
<accession>A0A4C1Z9H5</accession>
<name>A0A4C1Z9H5_EUMVA</name>
<dbReference type="EMBL" id="BGZK01001685">
    <property type="protein sequence ID" value="GBP84528.1"/>
    <property type="molecule type" value="Genomic_DNA"/>
</dbReference>
<reference evidence="1 2" key="1">
    <citation type="journal article" date="2019" name="Commun. Biol.">
        <title>The bagworm genome reveals a unique fibroin gene that provides high tensile strength.</title>
        <authorList>
            <person name="Kono N."/>
            <person name="Nakamura H."/>
            <person name="Ohtoshi R."/>
            <person name="Tomita M."/>
            <person name="Numata K."/>
            <person name="Arakawa K."/>
        </authorList>
    </citation>
    <scope>NUCLEOTIDE SEQUENCE [LARGE SCALE GENOMIC DNA]</scope>
</reference>
<dbReference type="AlphaFoldDB" id="A0A4C1Z9H5"/>
<comment type="caution">
    <text evidence="1">The sequence shown here is derived from an EMBL/GenBank/DDBJ whole genome shotgun (WGS) entry which is preliminary data.</text>
</comment>
<organism evidence="1 2">
    <name type="scientific">Eumeta variegata</name>
    <name type="common">Bagworm moth</name>
    <name type="synonym">Eumeta japonica</name>
    <dbReference type="NCBI Taxonomy" id="151549"/>
    <lineage>
        <taxon>Eukaryota</taxon>
        <taxon>Metazoa</taxon>
        <taxon>Ecdysozoa</taxon>
        <taxon>Arthropoda</taxon>
        <taxon>Hexapoda</taxon>
        <taxon>Insecta</taxon>
        <taxon>Pterygota</taxon>
        <taxon>Neoptera</taxon>
        <taxon>Endopterygota</taxon>
        <taxon>Lepidoptera</taxon>
        <taxon>Glossata</taxon>
        <taxon>Ditrysia</taxon>
        <taxon>Tineoidea</taxon>
        <taxon>Psychidae</taxon>
        <taxon>Oiketicinae</taxon>
        <taxon>Eumeta</taxon>
    </lineage>
</organism>
<proteinExistence type="predicted"/>
<dbReference type="Proteomes" id="UP000299102">
    <property type="component" value="Unassembled WGS sequence"/>
</dbReference>
<protein>
    <submittedName>
        <fullName evidence="1">Uncharacterized protein</fullName>
    </submittedName>
</protein>
<gene>
    <name evidence="1" type="ORF">EVAR_66836_1</name>
</gene>
<sequence length="96" mass="11034">MYGGVVARSPRPTWIQRTKAEFIIDFIAYPLKVMIFNTNCMVFVPDMGDVPLEYVETERRHGIGTETQKDYGGPRRPPGFDELTLIEQRVRIKSEG</sequence>